<feature type="domain" description="SCP" evidence="1">
    <location>
        <begin position="1"/>
        <end position="98"/>
    </location>
</feature>
<gene>
    <name evidence="2" type="ORF">ACOC_LOCUS498</name>
</gene>
<sequence>VYECKVEETAPKHAQKCVFKQSGERGVGENIWVIGARGENLKQMATSASQSWFSELKKAGVPSENRLTTELWNRPRKAIGYYTQVGMLPICFRGNMIRSMIYTVGEPCQTDCDCQCGGCRCGRNEELCVKPALIATIVATTCYLDK</sequence>
<dbReference type="AlphaFoldDB" id="A0A0R3PAE0"/>
<dbReference type="InterPro" id="IPR035940">
    <property type="entry name" value="CAP_sf"/>
</dbReference>
<dbReference type="CDD" id="cd05380">
    <property type="entry name" value="CAP_euk"/>
    <property type="match status" value="1"/>
</dbReference>
<dbReference type="EMBL" id="UYYA01000050">
    <property type="protein sequence ID" value="VDM52083.1"/>
    <property type="molecule type" value="Genomic_DNA"/>
</dbReference>
<dbReference type="WBParaSite" id="ACOC_0000049701-mRNA-1">
    <property type="protein sequence ID" value="ACOC_0000049701-mRNA-1"/>
    <property type="gene ID" value="ACOC_0000049701"/>
</dbReference>
<dbReference type="OrthoDB" id="5874910at2759"/>
<evidence type="ECO:0000313" key="3">
    <source>
        <dbReference type="Proteomes" id="UP000267027"/>
    </source>
</evidence>
<dbReference type="Proteomes" id="UP000267027">
    <property type="component" value="Unassembled WGS sequence"/>
</dbReference>
<evidence type="ECO:0000259" key="1">
    <source>
        <dbReference type="SMART" id="SM00198"/>
    </source>
</evidence>
<reference evidence="4" key="1">
    <citation type="submission" date="2017-02" db="UniProtKB">
        <authorList>
            <consortium name="WormBaseParasite"/>
        </authorList>
    </citation>
    <scope>IDENTIFICATION</scope>
</reference>
<dbReference type="InterPro" id="IPR014044">
    <property type="entry name" value="CAP_dom"/>
</dbReference>
<organism evidence="4">
    <name type="scientific">Angiostrongylus costaricensis</name>
    <name type="common">Nematode worm</name>
    <dbReference type="NCBI Taxonomy" id="334426"/>
    <lineage>
        <taxon>Eukaryota</taxon>
        <taxon>Metazoa</taxon>
        <taxon>Ecdysozoa</taxon>
        <taxon>Nematoda</taxon>
        <taxon>Chromadorea</taxon>
        <taxon>Rhabditida</taxon>
        <taxon>Rhabditina</taxon>
        <taxon>Rhabditomorpha</taxon>
        <taxon>Strongyloidea</taxon>
        <taxon>Metastrongylidae</taxon>
        <taxon>Angiostrongylus</taxon>
    </lineage>
</organism>
<evidence type="ECO:0000313" key="4">
    <source>
        <dbReference type="WBParaSite" id="ACOC_0000049701-mRNA-1"/>
    </source>
</evidence>
<dbReference type="SUPFAM" id="SSF55797">
    <property type="entry name" value="PR-1-like"/>
    <property type="match status" value="1"/>
</dbReference>
<reference evidence="2 3" key="2">
    <citation type="submission" date="2018-11" db="EMBL/GenBank/DDBJ databases">
        <authorList>
            <consortium name="Pathogen Informatics"/>
        </authorList>
    </citation>
    <scope>NUCLEOTIDE SEQUENCE [LARGE SCALE GENOMIC DNA]</scope>
    <source>
        <strain evidence="2 3">Costa Rica</strain>
    </source>
</reference>
<proteinExistence type="predicted"/>
<dbReference type="SMART" id="SM00198">
    <property type="entry name" value="SCP"/>
    <property type="match status" value="1"/>
</dbReference>
<evidence type="ECO:0000313" key="2">
    <source>
        <dbReference type="EMBL" id="VDM52083.1"/>
    </source>
</evidence>
<name>A0A0R3PAE0_ANGCS</name>
<keyword evidence="3" id="KW-1185">Reference proteome</keyword>
<protein>
    <submittedName>
        <fullName evidence="4">SCP domain-containing protein</fullName>
    </submittedName>
</protein>
<accession>A0A0R3PAE0</accession>
<dbReference type="Gene3D" id="3.40.33.10">
    <property type="entry name" value="CAP"/>
    <property type="match status" value="1"/>
</dbReference>